<gene>
    <name evidence="1" type="ORF">ACFFI0_19095</name>
</gene>
<dbReference type="RefSeq" id="WP_130858483.1">
    <property type="nucleotide sequence ID" value="NZ_JBHLWO010000002.1"/>
</dbReference>
<dbReference type="InterPro" id="IPR007729">
    <property type="entry name" value="DGOK"/>
</dbReference>
<evidence type="ECO:0000313" key="2">
    <source>
        <dbReference type="Proteomes" id="UP001589774"/>
    </source>
</evidence>
<sequence length="323" mass="35931">MDTFLSCDWGTSSFRLRLVEVKSFKILAEIKNDSGILETFTAWQQNEPATNRVLFYTSIITNHIRILSEKLRVSLKGIPVVLSGMASSTIGLIDLPYKVLPFEIDGSDLHIEMYKSDETTNPLIIVSGARTENDVMRGEETKIVGCAQLIGNDESEQLFVLPGTHPKHVLIKDRRIIGFKTFMTGEFFDLLSTKSILSGSIAAGEDLNSRANQKSFMEAVQLSQTTDLLHHSFLVRTNQVLERLSKQQNYYYLSGLLIGAELASLESKKSIYLLGGPAHRSLYTLACSTLGIEIIQSWDADRALIQGQATIFSRMKDSSSLLA</sequence>
<reference evidence="1 2" key="1">
    <citation type="submission" date="2024-09" db="EMBL/GenBank/DDBJ databases">
        <authorList>
            <person name="Sun Q."/>
            <person name="Mori K."/>
        </authorList>
    </citation>
    <scope>NUCLEOTIDE SEQUENCE [LARGE SCALE GENOMIC DNA]</scope>
    <source>
        <strain evidence="1 2">CCM 7765</strain>
    </source>
</reference>
<comment type="caution">
    <text evidence="1">The sequence shown here is derived from an EMBL/GenBank/DDBJ whole genome shotgun (WGS) entry which is preliminary data.</text>
</comment>
<dbReference type="CDD" id="cd24012">
    <property type="entry name" value="ASKHA_NBD_KDGal-kinase"/>
    <property type="match status" value="1"/>
</dbReference>
<keyword evidence="2" id="KW-1185">Reference proteome</keyword>
<dbReference type="InterPro" id="IPR042257">
    <property type="entry name" value="DGOK_C"/>
</dbReference>
<dbReference type="EMBL" id="JBHLWO010000002">
    <property type="protein sequence ID" value="MFC0320442.1"/>
    <property type="molecule type" value="Genomic_DNA"/>
</dbReference>
<proteinExistence type="predicted"/>
<dbReference type="InterPro" id="IPR042258">
    <property type="entry name" value="DGOK_N"/>
</dbReference>
<accession>A0ABV6HNG5</accession>
<dbReference type="Gene3D" id="3.30.420.310">
    <property type="entry name" value="2-keto-3-deoxy-galactonokinase, C-terminal domain"/>
    <property type="match status" value="1"/>
</dbReference>
<dbReference type="Gene3D" id="3.30.420.300">
    <property type="entry name" value="2-keto-3-deoxy-galactonokinase, substrate binding domain"/>
    <property type="match status" value="1"/>
</dbReference>
<protein>
    <submittedName>
        <fullName evidence="1">2-dehydro-3-deoxygalactonokinase</fullName>
    </submittedName>
</protein>
<evidence type="ECO:0000313" key="1">
    <source>
        <dbReference type="EMBL" id="MFC0320442.1"/>
    </source>
</evidence>
<dbReference type="Proteomes" id="UP001589774">
    <property type="component" value="Unassembled WGS sequence"/>
</dbReference>
<dbReference type="Pfam" id="PF05035">
    <property type="entry name" value="DGOK"/>
    <property type="match status" value="1"/>
</dbReference>
<name>A0ABV6HNG5_9SPHI</name>
<organism evidence="1 2">
    <name type="scientific">Olivibacter oleidegradans</name>
    <dbReference type="NCBI Taxonomy" id="760123"/>
    <lineage>
        <taxon>Bacteria</taxon>
        <taxon>Pseudomonadati</taxon>
        <taxon>Bacteroidota</taxon>
        <taxon>Sphingobacteriia</taxon>
        <taxon>Sphingobacteriales</taxon>
        <taxon>Sphingobacteriaceae</taxon>
        <taxon>Olivibacter</taxon>
    </lineage>
</organism>